<accession>A0A507FHZ3</accession>
<dbReference type="Gene3D" id="4.10.240.10">
    <property type="entry name" value="Zn(2)-C6 fungal-type DNA-binding domain"/>
    <property type="match status" value="2"/>
</dbReference>
<comment type="caution">
    <text evidence="3">The sequence shown here is derived from an EMBL/GenBank/DDBJ whole genome shotgun (WGS) entry which is preliminary data.</text>
</comment>
<proteinExistence type="predicted"/>
<protein>
    <recommendedName>
        <fullName evidence="2">Zn(2)-C6 fungal-type domain-containing protein</fullName>
    </recommendedName>
</protein>
<sequence>MDDDRKPRVSPRLFETSATTIDLHSNHDDAEGCSKSSTTTTATAATTQPPPQQQQQHMLSHNTHPNSRSQSHSHSHRHDSDSENQDVKPSISLSSMPPSTALAAAASSASASSASSATTTTTTTTHTSRKVIGNTTTTSIHDASRLMYRRPLPCEGCREWRRKCDLTKPSCNRCIERGAVCTYNPLRYERKNARRSPSSCTSTFAANEESESPPPLQQQQQQQQQQRNPGLAVATGCLAGRKPDSVMAISNIIEPAEDANHPVIVVPTCQQNESSNHGISGLVTAITVGSAAQRRYDHHTESTAKRKQQHQQQHQQQQQQQALSKRGKACTFCHRRKTKCDMSKPACSDCANRGLECVYLN</sequence>
<dbReference type="GO" id="GO:0016592">
    <property type="term" value="C:mediator complex"/>
    <property type="evidence" value="ECO:0007669"/>
    <property type="project" value="TreeGrafter"/>
</dbReference>
<dbReference type="InterPro" id="IPR051647">
    <property type="entry name" value="Mediator_comp_sub12"/>
</dbReference>
<evidence type="ECO:0000313" key="4">
    <source>
        <dbReference type="Proteomes" id="UP000320333"/>
    </source>
</evidence>
<dbReference type="Proteomes" id="UP000320333">
    <property type="component" value="Unassembled WGS sequence"/>
</dbReference>
<keyword evidence="4" id="KW-1185">Reference proteome</keyword>
<feature type="compositionally biased region" description="Low complexity" evidence="1">
    <location>
        <begin position="310"/>
        <end position="321"/>
    </location>
</feature>
<dbReference type="SMART" id="SM00066">
    <property type="entry name" value="GAL4"/>
    <property type="match status" value="2"/>
</dbReference>
<dbReference type="PANTHER" id="PTHR46007:SF8">
    <property type="entry name" value="C2H2-TYPE DOMAIN-CONTAINING PROTEIN"/>
    <property type="match status" value="1"/>
</dbReference>
<feature type="compositionally biased region" description="Polar residues" evidence="1">
    <location>
        <begin position="57"/>
        <end position="66"/>
    </location>
</feature>
<dbReference type="PROSITE" id="PS00463">
    <property type="entry name" value="ZN2_CY6_FUNGAL_1"/>
    <property type="match status" value="1"/>
</dbReference>
<evidence type="ECO:0000256" key="1">
    <source>
        <dbReference type="SAM" id="MobiDB-lite"/>
    </source>
</evidence>
<dbReference type="InterPro" id="IPR001138">
    <property type="entry name" value="Zn2Cys6_DnaBD"/>
</dbReference>
<reference evidence="3 4" key="1">
    <citation type="journal article" date="2019" name="Sci. Rep.">
        <title>Comparative genomics of chytrid fungi reveal insights into the obligate biotrophic and pathogenic lifestyle of Synchytrium endobioticum.</title>
        <authorList>
            <person name="van de Vossenberg B.T.L.H."/>
            <person name="Warris S."/>
            <person name="Nguyen H.D.T."/>
            <person name="van Gent-Pelzer M.P.E."/>
            <person name="Joly D.L."/>
            <person name="van de Geest H.C."/>
            <person name="Bonants P.J.M."/>
            <person name="Smith D.S."/>
            <person name="Levesque C.A."/>
            <person name="van der Lee T.A.J."/>
        </authorList>
    </citation>
    <scope>NUCLEOTIDE SEQUENCE [LARGE SCALE GENOMIC DNA]</scope>
    <source>
        <strain evidence="3 4">CBS 675.73</strain>
    </source>
</reference>
<dbReference type="GO" id="GO:0008270">
    <property type="term" value="F:zinc ion binding"/>
    <property type="evidence" value="ECO:0007669"/>
    <property type="project" value="InterPro"/>
</dbReference>
<feature type="compositionally biased region" description="Polar residues" evidence="1">
    <location>
        <begin position="195"/>
        <end position="205"/>
    </location>
</feature>
<dbReference type="InterPro" id="IPR036864">
    <property type="entry name" value="Zn2-C6_fun-type_DNA-bd_sf"/>
</dbReference>
<feature type="compositionally biased region" description="Low complexity" evidence="1">
    <location>
        <begin position="38"/>
        <end position="47"/>
    </location>
</feature>
<dbReference type="EMBL" id="QEAP01000088">
    <property type="protein sequence ID" value="TPX75265.1"/>
    <property type="molecule type" value="Genomic_DNA"/>
</dbReference>
<dbReference type="AlphaFoldDB" id="A0A507FHZ3"/>
<feature type="compositionally biased region" description="Low complexity" evidence="1">
    <location>
        <begin position="99"/>
        <end position="126"/>
    </location>
</feature>
<organism evidence="3 4">
    <name type="scientific">Chytriomyces confervae</name>
    <dbReference type="NCBI Taxonomy" id="246404"/>
    <lineage>
        <taxon>Eukaryota</taxon>
        <taxon>Fungi</taxon>
        <taxon>Fungi incertae sedis</taxon>
        <taxon>Chytridiomycota</taxon>
        <taxon>Chytridiomycota incertae sedis</taxon>
        <taxon>Chytridiomycetes</taxon>
        <taxon>Chytridiales</taxon>
        <taxon>Chytriomycetaceae</taxon>
        <taxon>Chytriomyces</taxon>
    </lineage>
</organism>
<feature type="region of interest" description="Disordered" evidence="1">
    <location>
        <begin position="296"/>
        <end position="321"/>
    </location>
</feature>
<dbReference type="GO" id="GO:0045944">
    <property type="term" value="P:positive regulation of transcription by RNA polymerase II"/>
    <property type="evidence" value="ECO:0007669"/>
    <property type="project" value="TreeGrafter"/>
</dbReference>
<dbReference type="PRINTS" id="PR00755">
    <property type="entry name" value="AFLATOXINBRP"/>
</dbReference>
<dbReference type="OrthoDB" id="39175at2759"/>
<dbReference type="PANTHER" id="PTHR46007">
    <property type="entry name" value="MEDIATOR OF RNA POLYMERASE II TRANSCRIPTION SUBUNIT 12"/>
    <property type="match status" value="1"/>
</dbReference>
<dbReference type="SUPFAM" id="SSF57701">
    <property type="entry name" value="Zn2/Cys6 DNA-binding domain"/>
    <property type="match status" value="2"/>
</dbReference>
<feature type="domain" description="Zn(2)-C6 fungal-type" evidence="2">
    <location>
        <begin position="153"/>
        <end position="183"/>
    </location>
</feature>
<dbReference type="CDD" id="cd00067">
    <property type="entry name" value="GAL4"/>
    <property type="match status" value="2"/>
</dbReference>
<name>A0A507FHZ3_9FUNG</name>
<feature type="compositionally biased region" description="Low complexity" evidence="1">
    <location>
        <begin position="217"/>
        <end position="226"/>
    </location>
</feature>
<evidence type="ECO:0000259" key="2">
    <source>
        <dbReference type="PROSITE" id="PS50048"/>
    </source>
</evidence>
<gene>
    <name evidence="3" type="ORF">CcCBS67573_g03461</name>
</gene>
<dbReference type="PROSITE" id="PS50048">
    <property type="entry name" value="ZN2_CY6_FUNGAL_2"/>
    <property type="match status" value="2"/>
</dbReference>
<dbReference type="Pfam" id="PF00172">
    <property type="entry name" value="Zn_clus"/>
    <property type="match status" value="2"/>
</dbReference>
<feature type="region of interest" description="Disordered" evidence="1">
    <location>
        <begin position="192"/>
        <end position="230"/>
    </location>
</feature>
<feature type="region of interest" description="Disordered" evidence="1">
    <location>
        <begin position="1"/>
        <end position="138"/>
    </location>
</feature>
<feature type="domain" description="Zn(2)-C6 fungal-type" evidence="2">
    <location>
        <begin position="329"/>
        <end position="359"/>
    </location>
</feature>
<dbReference type="GO" id="GO:0003713">
    <property type="term" value="F:transcription coactivator activity"/>
    <property type="evidence" value="ECO:0007669"/>
    <property type="project" value="TreeGrafter"/>
</dbReference>
<dbReference type="GO" id="GO:0000981">
    <property type="term" value="F:DNA-binding transcription factor activity, RNA polymerase II-specific"/>
    <property type="evidence" value="ECO:0007669"/>
    <property type="project" value="InterPro"/>
</dbReference>
<evidence type="ECO:0000313" key="3">
    <source>
        <dbReference type="EMBL" id="TPX75265.1"/>
    </source>
</evidence>